<dbReference type="InterPro" id="IPR036576">
    <property type="entry name" value="WRKY_dom_sf"/>
</dbReference>
<name>A0A0D9XWA1_9ORYZ</name>
<feature type="domain" description="WRKY" evidence="7">
    <location>
        <begin position="116"/>
        <end position="166"/>
    </location>
</feature>
<proteinExistence type="predicted"/>
<keyword evidence="4" id="KW-0804">Transcription</keyword>
<dbReference type="GO" id="GO:0003700">
    <property type="term" value="F:DNA-binding transcription factor activity"/>
    <property type="evidence" value="ECO:0007669"/>
    <property type="project" value="InterPro"/>
</dbReference>
<evidence type="ECO:0000256" key="6">
    <source>
        <dbReference type="SAM" id="MobiDB-lite"/>
    </source>
</evidence>
<dbReference type="GO" id="GO:0005634">
    <property type="term" value="C:nucleus"/>
    <property type="evidence" value="ECO:0007669"/>
    <property type="project" value="UniProtKB-SubCell"/>
</dbReference>
<dbReference type="GO" id="GO:0043565">
    <property type="term" value="F:sequence-specific DNA binding"/>
    <property type="evidence" value="ECO:0007669"/>
    <property type="project" value="InterPro"/>
</dbReference>
<reference evidence="9" key="2">
    <citation type="submission" date="2013-12" db="EMBL/GenBank/DDBJ databases">
        <authorList>
            <person name="Yu Y."/>
            <person name="Lee S."/>
            <person name="de Baynast K."/>
            <person name="Wissotski M."/>
            <person name="Liu L."/>
            <person name="Talag J."/>
            <person name="Goicoechea J."/>
            <person name="Angelova A."/>
            <person name="Jetty R."/>
            <person name="Kudrna D."/>
            <person name="Golser W."/>
            <person name="Rivera L."/>
            <person name="Zhang J."/>
            <person name="Wing R."/>
        </authorList>
    </citation>
    <scope>NUCLEOTIDE SEQUENCE</scope>
</reference>
<dbReference type="InterPro" id="IPR003657">
    <property type="entry name" value="WRKY_dom"/>
</dbReference>
<evidence type="ECO:0000256" key="2">
    <source>
        <dbReference type="ARBA" id="ARBA00023015"/>
    </source>
</evidence>
<protein>
    <recommendedName>
        <fullName evidence="7">WRKY domain-containing protein</fullName>
    </recommendedName>
</protein>
<dbReference type="SMART" id="SM00774">
    <property type="entry name" value="WRKY"/>
    <property type="match status" value="1"/>
</dbReference>
<keyword evidence="9" id="KW-1185">Reference proteome</keyword>
<dbReference type="Gene3D" id="2.20.25.80">
    <property type="entry name" value="WRKY domain"/>
    <property type="match status" value="1"/>
</dbReference>
<keyword evidence="2" id="KW-0805">Transcription regulation</keyword>
<evidence type="ECO:0000256" key="5">
    <source>
        <dbReference type="ARBA" id="ARBA00023242"/>
    </source>
</evidence>
<dbReference type="InterPro" id="IPR044810">
    <property type="entry name" value="WRKY_plant"/>
</dbReference>
<evidence type="ECO:0000256" key="3">
    <source>
        <dbReference type="ARBA" id="ARBA00023125"/>
    </source>
</evidence>
<dbReference type="Gramene" id="LPERR12G01070.1">
    <property type="protein sequence ID" value="LPERR12G01070.1"/>
    <property type="gene ID" value="LPERR12G01070"/>
</dbReference>
<dbReference type="STRING" id="77586.A0A0D9XWA1"/>
<evidence type="ECO:0000259" key="7">
    <source>
        <dbReference type="PROSITE" id="PS50811"/>
    </source>
</evidence>
<feature type="region of interest" description="Disordered" evidence="6">
    <location>
        <begin position="78"/>
        <end position="129"/>
    </location>
</feature>
<dbReference type="PROSITE" id="PS50811">
    <property type="entry name" value="WRKY"/>
    <property type="match status" value="1"/>
</dbReference>
<evidence type="ECO:0000256" key="4">
    <source>
        <dbReference type="ARBA" id="ARBA00023163"/>
    </source>
</evidence>
<evidence type="ECO:0000313" key="8">
    <source>
        <dbReference type="EnsemblPlants" id="LPERR12G01070.1"/>
    </source>
</evidence>
<sequence>MKILESFVHSDFQVVINMIEHQKALMVELHGIVMPILPSGNEQTKLAVQLLGDILSCSDKAISMLELSGDTNKLTNIVGGKRRSDKHSMENQNLEEEPKESGNKRRKNAEHTGSTVAQAPHSDGHQWRKYGQKSISRSTHSRSYFRCANSKVQGCPATKTVQQMNSSGNGASKLFNVDYYGQHTCRGDGIANPYVVDTADHSMEPINQTKCNSPMPEHEVHGVQDERFQNLCMVPNTPDYLIEFEMERAFEFTMNSPLDSEHWMFNESMRCEQSPICIWGS</sequence>
<keyword evidence="5" id="KW-0539">Nucleus</keyword>
<reference evidence="8" key="3">
    <citation type="submission" date="2015-04" db="UniProtKB">
        <authorList>
            <consortium name="EnsemblPlants"/>
        </authorList>
    </citation>
    <scope>IDENTIFICATION</scope>
</reference>
<keyword evidence="3" id="KW-0238">DNA-binding</keyword>
<dbReference type="EnsemblPlants" id="LPERR12G01070.1">
    <property type="protein sequence ID" value="LPERR12G01070.1"/>
    <property type="gene ID" value="LPERR12G01070"/>
</dbReference>
<dbReference type="Proteomes" id="UP000032180">
    <property type="component" value="Chromosome 12"/>
</dbReference>
<dbReference type="Pfam" id="PF03106">
    <property type="entry name" value="WRKY"/>
    <property type="match status" value="1"/>
</dbReference>
<evidence type="ECO:0000313" key="9">
    <source>
        <dbReference type="Proteomes" id="UP000032180"/>
    </source>
</evidence>
<accession>A0A0D9XWA1</accession>
<evidence type="ECO:0000256" key="1">
    <source>
        <dbReference type="ARBA" id="ARBA00004123"/>
    </source>
</evidence>
<reference evidence="8 9" key="1">
    <citation type="submission" date="2012-08" db="EMBL/GenBank/DDBJ databases">
        <title>Oryza genome evolution.</title>
        <authorList>
            <person name="Wing R.A."/>
        </authorList>
    </citation>
    <scope>NUCLEOTIDE SEQUENCE</scope>
</reference>
<organism evidence="8 9">
    <name type="scientific">Leersia perrieri</name>
    <dbReference type="NCBI Taxonomy" id="77586"/>
    <lineage>
        <taxon>Eukaryota</taxon>
        <taxon>Viridiplantae</taxon>
        <taxon>Streptophyta</taxon>
        <taxon>Embryophyta</taxon>
        <taxon>Tracheophyta</taxon>
        <taxon>Spermatophyta</taxon>
        <taxon>Magnoliopsida</taxon>
        <taxon>Liliopsida</taxon>
        <taxon>Poales</taxon>
        <taxon>Poaceae</taxon>
        <taxon>BOP clade</taxon>
        <taxon>Oryzoideae</taxon>
        <taxon>Oryzeae</taxon>
        <taxon>Oryzinae</taxon>
        <taxon>Leersia</taxon>
    </lineage>
</organism>
<dbReference type="AlphaFoldDB" id="A0A0D9XWA1"/>
<dbReference type="eggNOG" id="ENOG502R6HA">
    <property type="taxonomic scope" value="Eukaryota"/>
</dbReference>
<comment type="subcellular location">
    <subcellularLocation>
        <location evidence="1">Nucleus</location>
    </subcellularLocation>
</comment>
<dbReference type="HOGENOM" id="CLU_087748_0_0_1"/>
<dbReference type="SUPFAM" id="SSF118290">
    <property type="entry name" value="WRKY DNA-binding domain"/>
    <property type="match status" value="1"/>
</dbReference>
<dbReference type="PANTHER" id="PTHR31282">
    <property type="entry name" value="WRKY TRANSCRIPTION FACTOR 21-RELATED"/>
    <property type="match status" value="1"/>
</dbReference>